<feature type="region of interest" description="Disordered" evidence="1">
    <location>
        <begin position="53"/>
        <end position="78"/>
    </location>
</feature>
<accession>A0A0L0FX33</accession>
<dbReference type="GeneID" id="25906783"/>
<reference evidence="2 3" key="1">
    <citation type="submission" date="2011-02" db="EMBL/GenBank/DDBJ databases">
        <title>The Genome Sequence of Sphaeroforma arctica JP610.</title>
        <authorList>
            <consortium name="The Broad Institute Genome Sequencing Platform"/>
            <person name="Russ C."/>
            <person name="Cuomo C."/>
            <person name="Young S.K."/>
            <person name="Zeng Q."/>
            <person name="Gargeya S."/>
            <person name="Alvarado L."/>
            <person name="Berlin A."/>
            <person name="Chapman S.B."/>
            <person name="Chen Z."/>
            <person name="Freedman E."/>
            <person name="Gellesch M."/>
            <person name="Goldberg J."/>
            <person name="Griggs A."/>
            <person name="Gujja S."/>
            <person name="Heilman E."/>
            <person name="Heiman D."/>
            <person name="Howarth C."/>
            <person name="Mehta T."/>
            <person name="Neiman D."/>
            <person name="Pearson M."/>
            <person name="Roberts A."/>
            <person name="Saif S."/>
            <person name="Shea T."/>
            <person name="Shenoy N."/>
            <person name="Sisk P."/>
            <person name="Stolte C."/>
            <person name="Sykes S."/>
            <person name="White J."/>
            <person name="Yandava C."/>
            <person name="Burger G."/>
            <person name="Gray M.W."/>
            <person name="Holland P.W.H."/>
            <person name="King N."/>
            <person name="Lang F.B.F."/>
            <person name="Roger A.J."/>
            <person name="Ruiz-Trillo I."/>
            <person name="Haas B."/>
            <person name="Nusbaum C."/>
            <person name="Birren B."/>
        </authorList>
    </citation>
    <scope>NUCLEOTIDE SEQUENCE [LARGE SCALE GENOMIC DNA]</scope>
    <source>
        <strain evidence="2 3">JP610</strain>
    </source>
</reference>
<dbReference type="RefSeq" id="XP_014155294.1">
    <property type="nucleotide sequence ID" value="XM_014299819.1"/>
</dbReference>
<feature type="region of interest" description="Disordered" evidence="1">
    <location>
        <begin position="1"/>
        <end position="23"/>
    </location>
</feature>
<keyword evidence="3" id="KW-1185">Reference proteome</keyword>
<evidence type="ECO:0000313" key="2">
    <source>
        <dbReference type="EMBL" id="KNC81392.1"/>
    </source>
</evidence>
<feature type="compositionally biased region" description="Polar residues" evidence="1">
    <location>
        <begin position="56"/>
        <end position="68"/>
    </location>
</feature>
<name>A0A0L0FX33_9EUKA</name>
<gene>
    <name evidence="2" type="ORF">SARC_06279</name>
</gene>
<sequence length="102" mass="11145">MSSNTNANMGPANDSNPWKNTGRALLPENRWCMAVPRSAEAYKTDGVLEEDAEPVTNVTRGATGANRSRSGKKQSWRRCISAYKVEDDARTGGDDDVETLEP</sequence>
<evidence type="ECO:0000313" key="3">
    <source>
        <dbReference type="Proteomes" id="UP000054560"/>
    </source>
</evidence>
<dbReference type="AlphaFoldDB" id="A0A0L0FX33"/>
<proteinExistence type="predicted"/>
<evidence type="ECO:0000256" key="1">
    <source>
        <dbReference type="SAM" id="MobiDB-lite"/>
    </source>
</evidence>
<organism evidence="2 3">
    <name type="scientific">Sphaeroforma arctica JP610</name>
    <dbReference type="NCBI Taxonomy" id="667725"/>
    <lineage>
        <taxon>Eukaryota</taxon>
        <taxon>Ichthyosporea</taxon>
        <taxon>Ichthyophonida</taxon>
        <taxon>Sphaeroforma</taxon>
    </lineage>
</organism>
<feature type="compositionally biased region" description="Polar residues" evidence="1">
    <location>
        <begin position="1"/>
        <end position="19"/>
    </location>
</feature>
<protein>
    <submittedName>
        <fullName evidence="2">Uncharacterized protein</fullName>
    </submittedName>
</protein>
<dbReference type="Proteomes" id="UP000054560">
    <property type="component" value="Unassembled WGS sequence"/>
</dbReference>
<dbReference type="EMBL" id="KQ242037">
    <property type="protein sequence ID" value="KNC81392.1"/>
    <property type="molecule type" value="Genomic_DNA"/>
</dbReference>